<dbReference type="RefSeq" id="WP_086048362.1">
    <property type="nucleotide sequence ID" value="NZ_CP017893.1"/>
</dbReference>
<dbReference type="PANTHER" id="PTHR40455">
    <property type="entry name" value="ANTITOXIN HIGA"/>
    <property type="match status" value="1"/>
</dbReference>
<dbReference type="AlphaFoldDB" id="A0A1W6TL86"/>
<gene>
    <name evidence="2" type="ORF">K05K4_49590</name>
</gene>
<dbReference type="GO" id="GO:0006355">
    <property type="term" value="P:regulation of DNA-templated transcription"/>
    <property type="evidence" value="ECO:0007669"/>
    <property type="project" value="InterPro"/>
</dbReference>
<dbReference type="GO" id="GO:0001046">
    <property type="term" value="F:core promoter sequence-specific DNA binding"/>
    <property type="evidence" value="ECO:0007669"/>
    <property type="project" value="TreeGrafter"/>
</dbReference>
<accession>A0A1W6TL86</accession>
<protein>
    <recommendedName>
        <fullName evidence="1">HTH cro/C1-type domain-containing protein</fullName>
    </recommendedName>
</protein>
<keyword evidence="2" id="KW-0614">Plasmid</keyword>
<feature type="domain" description="HTH cro/C1-type" evidence="1">
    <location>
        <begin position="66"/>
        <end position="113"/>
    </location>
</feature>
<evidence type="ECO:0000259" key="1">
    <source>
        <dbReference type="Pfam" id="PF01381"/>
    </source>
</evidence>
<dbReference type="InterPro" id="IPR010982">
    <property type="entry name" value="Lambda_DNA-bd_dom_sf"/>
</dbReference>
<dbReference type="Pfam" id="PF01381">
    <property type="entry name" value="HTH_3"/>
    <property type="match status" value="1"/>
</dbReference>
<organism evidence="2">
    <name type="scientific">Vibrio alginolyticus</name>
    <dbReference type="NCBI Taxonomy" id="663"/>
    <lineage>
        <taxon>Bacteria</taxon>
        <taxon>Pseudomonadati</taxon>
        <taxon>Pseudomonadota</taxon>
        <taxon>Gammaproteobacteria</taxon>
        <taxon>Vibrionales</taxon>
        <taxon>Vibrionaceae</taxon>
        <taxon>Vibrio</taxon>
    </lineage>
</organism>
<dbReference type="Gene3D" id="1.10.260.40">
    <property type="entry name" value="lambda repressor-like DNA-binding domains"/>
    <property type="match status" value="1"/>
</dbReference>
<proteinExistence type="predicted"/>
<geneLocation type="plasmid" evidence="2">
    <name>pL289</name>
</geneLocation>
<dbReference type="PANTHER" id="PTHR40455:SF1">
    <property type="entry name" value="ANTITOXIN HIGA"/>
    <property type="match status" value="1"/>
</dbReference>
<sequence>MQLTAVSNQEEHSAALDRITQLWGLPQITPKQSNELEMLVSLVQEYEAEHTPIPLPDPVAAIIFRMEEQGLTSKDLAPIIGSQSLVESILNKTKSLTPTIIQRLHKSLNIPLDCLSQQYDLSN</sequence>
<dbReference type="SUPFAM" id="SSF47413">
    <property type="entry name" value="lambda repressor-like DNA-binding domains"/>
    <property type="match status" value="1"/>
</dbReference>
<name>A0A1W6TL86_VIBAL</name>
<reference evidence="2" key="1">
    <citation type="submission" date="2016-10" db="EMBL/GenBank/DDBJ databases">
        <title>The High Quality Genome of Vibrio alginolyticus K01M1.</title>
        <authorList>
            <person name="Wendling C."/>
            <person name="Chibani C.M."/>
            <person name="Hertel R."/>
            <person name="Sproer C."/>
            <person name="Bunk B."/>
            <person name="Overmann J."/>
            <person name="Roth O."/>
            <person name="Liesegang H."/>
        </authorList>
    </citation>
    <scope>NUCLEOTIDE SEQUENCE</scope>
    <source>
        <strain evidence="2">K05K4</strain>
        <plasmid evidence="2">pL289</plasmid>
    </source>
</reference>
<dbReference type="InterPro" id="IPR039060">
    <property type="entry name" value="Antitox_HigA"/>
</dbReference>
<evidence type="ECO:0000313" key="2">
    <source>
        <dbReference type="EMBL" id="ARP21668.1"/>
    </source>
</evidence>
<dbReference type="EMBL" id="CP017904">
    <property type="protein sequence ID" value="ARP21668.1"/>
    <property type="molecule type" value="Genomic_DNA"/>
</dbReference>
<dbReference type="InterPro" id="IPR001387">
    <property type="entry name" value="Cro/C1-type_HTH"/>
</dbReference>